<evidence type="ECO:0000256" key="8">
    <source>
        <dbReference type="ARBA" id="ARBA00022840"/>
    </source>
</evidence>
<dbReference type="PANTHER" id="PTHR39321">
    <property type="entry name" value="NICOTINATE-NUCLEOTIDE ADENYLYLTRANSFERASE-RELATED"/>
    <property type="match status" value="1"/>
</dbReference>
<dbReference type="InterPro" id="IPR004821">
    <property type="entry name" value="Cyt_trans-like"/>
</dbReference>
<dbReference type="GO" id="GO:0009435">
    <property type="term" value="P:NAD+ biosynthetic process"/>
    <property type="evidence" value="ECO:0007669"/>
    <property type="project" value="UniProtKB-UniRule"/>
</dbReference>
<sequence length="199" mass="23039">MEETTVKENNKLKTGIFSGSFNPVHIGHLALANWLCEFAGLDELWFVITPHNPLKKRDDLMDDRLRLELVEAAVAGYAKFRTSDIEFTLPQPTYTIDTLRTLDRTYPDREFHFIMGADNWSSINRWKESETLITSYPILIYPRKGYEINIPDNLPDIRKVDAPLMEISSTFIRESLAAGKDIRFFLPEAIRNHKCFSNI</sequence>
<dbReference type="NCBIfam" id="TIGR00125">
    <property type="entry name" value="cyt_tran_rel"/>
    <property type="match status" value="1"/>
</dbReference>
<evidence type="ECO:0000313" key="14">
    <source>
        <dbReference type="Proteomes" id="UP000033047"/>
    </source>
</evidence>
<dbReference type="PANTHER" id="PTHR39321:SF3">
    <property type="entry name" value="PHOSPHOPANTETHEINE ADENYLYLTRANSFERASE"/>
    <property type="match status" value="1"/>
</dbReference>
<dbReference type="SUPFAM" id="SSF52374">
    <property type="entry name" value="Nucleotidylyl transferase"/>
    <property type="match status" value="1"/>
</dbReference>
<reference evidence="13 14" key="1">
    <citation type="submission" date="2013-04" db="EMBL/GenBank/DDBJ databases">
        <title>The Genome Sequence of Parabacteroides goldsteinii DSM 19448.</title>
        <authorList>
            <consortium name="The Broad Institute Genomics Platform"/>
            <person name="Earl A."/>
            <person name="Ward D."/>
            <person name="Feldgarden M."/>
            <person name="Gevers D."/>
            <person name="Martens E."/>
            <person name="Sakamoto M."/>
            <person name="Benno Y."/>
            <person name="Song Y."/>
            <person name="Liu C."/>
            <person name="Lee J."/>
            <person name="Bolanos M."/>
            <person name="Vaisanen M.L."/>
            <person name="Finegold S.M."/>
            <person name="Walker B."/>
            <person name="Young S."/>
            <person name="Zeng Q."/>
            <person name="Gargeya S."/>
            <person name="Fitzgerald M."/>
            <person name="Haas B."/>
            <person name="Abouelleil A."/>
            <person name="Allen A.W."/>
            <person name="Alvarado L."/>
            <person name="Arachchi H.M."/>
            <person name="Berlin A.M."/>
            <person name="Chapman S.B."/>
            <person name="Gainer-Dewar J."/>
            <person name="Goldberg J."/>
            <person name="Griggs A."/>
            <person name="Gujja S."/>
            <person name="Hansen M."/>
            <person name="Howarth C."/>
            <person name="Imamovic A."/>
            <person name="Ireland A."/>
            <person name="Larimer J."/>
            <person name="McCowan C."/>
            <person name="Murphy C."/>
            <person name="Pearson M."/>
            <person name="Poon T.W."/>
            <person name="Priest M."/>
            <person name="Roberts A."/>
            <person name="Saif S."/>
            <person name="Shea T."/>
            <person name="Sisk P."/>
            <person name="Sykes S."/>
            <person name="Wortman J."/>
            <person name="Nusbaum C."/>
            <person name="Birren B."/>
        </authorList>
    </citation>
    <scope>NUCLEOTIDE SEQUENCE [LARGE SCALE GENOMIC DNA]</scope>
    <source>
        <strain evidence="13 14">DSM 19448</strain>
    </source>
</reference>
<comment type="catalytic activity">
    <reaction evidence="10 11">
        <text>nicotinate beta-D-ribonucleotide + ATP + H(+) = deamido-NAD(+) + diphosphate</text>
        <dbReference type="Rhea" id="RHEA:22860"/>
        <dbReference type="ChEBI" id="CHEBI:15378"/>
        <dbReference type="ChEBI" id="CHEBI:30616"/>
        <dbReference type="ChEBI" id="CHEBI:33019"/>
        <dbReference type="ChEBI" id="CHEBI:57502"/>
        <dbReference type="ChEBI" id="CHEBI:58437"/>
        <dbReference type="EC" id="2.7.7.18"/>
    </reaction>
</comment>
<dbReference type="PATRIC" id="fig|927665.4.peg.2844"/>
<evidence type="ECO:0000256" key="9">
    <source>
        <dbReference type="ARBA" id="ARBA00023027"/>
    </source>
</evidence>
<dbReference type="HAMAP" id="MF_00244">
    <property type="entry name" value="NaMN_adenylyltr"/>
    <property type="match status" value="1"/>
</dbReference>
<dbReference type="CDD" id="cd02165">
    <property type="entry name" value="NMNAT"/>
    <property type="match status" value="1"/>
</dbReference>
<keyword evidence="4 11" id="KW-0662">Pyridine nucleotide biosynthesis</keyword>
<evidence type="ECO:0000256" key="3">
    <source>
        <dbReference type="ARBA" id="ARBA00009014"/>
    </source>
</evidence>
<accession>A0A0F5JAW4</accession>
<dbReference type="GO" id="GO:0004515">
    <property type="term" value="F:nicotinate-nucleotide adenylyltransferase activity"/>
    <property type="evidence" value="ECO:0007669"/>
    <property type="project" value="UniProtKB-UniRule"/>
</dbReference>
<organism evidence="13 14">
    <name type="scientific">Parabacteroides goldsteinii DSM 19448 = WAL 12034</name>
    <dbReference type="NCBI Taxonomy" id="927665"/>
    <lineage>
        <taxon>Bacteria</taxon>
        <taxon>Pseudomonadati</taxon>
        <taxon>Bacteroidota</taxon>
        <taxon>Bacteroidia</taxon>
        <taxon>Bacteroidales</taxon>
        <taxon>Tannerellaceae</taxon>
        <taxon>Parabacteroides</taxon>
    </lineage>
</organism>
<evidence type="ECO:0000256" key="4">
    <source>
        <dbReference type="ARBA" id="ARBA00022642"/>
    </source>
</evidence>
<evidence type="ECO:0000256" key="6">
    <source>
        <dbReference type="ARBA" id="ARBA00022695"/>
    </source>
</evidence>
<evidence type="ECO:0000259" key="12">
    <source>
        <dbReference type="Pfam" id="PF01467"/>
    </source>
</evidence>
<comment type="pathway">
    <text evidence="2 11">Cofactor biosynthesis; NAD(+) biosynthesis; deamido-NAD(+) from nicotinate D-ribonucleotide: step 1/1.</text>
</comment>
<dbReference type="Proteomes" id="UP000033047">
    <property type="component" value="Unassembled WGS sequence"/>
</dbReference>
<comment type="similarity">
    <text evidence="3 11">Belongs to the NadD family.</text>
</comment>
<dbReference type="EC" id="2.7.7.18" evidence="11"/>
<dbReference type="Pfam" id="PF01467">
    <property type="entry name" value="CTP_transf_like"/>
    <property type="match status" value="1"/>
</dbReference>
<dbReference type="NCBIfam" id="TIGR00482">
    <property type="entry name" value="nicotinate (nicotinamide) nucleotide adenylyltransferase"/>
    <property type="match status" value="1"/>
</dbReference>
<comment type="caution">
    <text evidence="13">The sequence shown here is derived from an EMBL/GenBank/DDBJ whole genome shotgun (WGS) entry which is preliminary data.</text>
</comment>
<evidence type="ECO:0000256" key="1">
    <source>
        <dbReference type="ARBA" id="ARBA00002324"/>
    </source>
</evidence>
<protein>
    <recommendedName>
        <fullName evidence="11">Probable nicotinate-nucleotide adenylyltransferase</fullName>
        <ecNumber evidence="11">2.7.7.18</ecNumber>
    </recommendedName>
    <alternativeName>
        <fullName evidence="11">Deamido-NAD(+) diphosphorylase</fullName>
    </alternativeName>
    <alternativeName>
        <fullName evidence="11">Deamido-NAD(+) pyrophosphorylase</fullName>
    </alternativeName>
    <alternativeName>
        <fullName evidence="11">Nicotinate mononucleotide adenylyltransferase</fullName>
        <shortName evidence="11">NaMN adenylyltransferase</shortName>
    </alternativeName>
</protein>
<keyword evidence="7 11" id="KW-0547">Nucleotide-binding</keyword>
<evidence type="ECO:0000313" key="13">
    <source>
        <dbReference type="EMBL" id="KKB54650.1"/>
    </source>
</evidence>
<dbReference type="Gene3D" id="3.40.50.620">
    <property type="entry name" value="HUPs"/>
    <property type="match status" value="1"/>
</dbReference>
<gene>
    <name evidence="11" type="primary">nadD</name>
    <name evidence="13" type="ORF">HMPREF1535_02772</name>
</gene>
<dbReference type="UniPathway" id="UPA00253">
    <property type="reaction ID" value="UER00332"/>
</dbReference>
<dbReference type="GO" id="GO:0005524">
    <property type="term" value="F:ATP binding"/>
    <property type="evidence" value="ECO:0007669"/>
    <property type="project" value="UniProtKB-KW"/>
</dbReference>
<dbReference type="STRING" id="927665.HMPREF1535_02772"/>
<dbReference type="InterPro" id="IPR014729">
    <property type="entry name" value="Rossmann-like_a/b/a_fold"/>
</dbReference>
<evidence type="ECO:0000256" key="5">
    <source>
        <dbReference type="ARBA" id="ARBA00022679"/>
    </source>
</evidence>
<dbReference type="EMBL" id="AQHV01000013">
    <property type="protein sequence ID" value="KKB54650.1"/>
    <property type="molecule type" value="Genomic_DNA"/>
</dbReference>
<dbReference type="AlphaFoldDB" id="A0A0F5JAW4"/>
<evidence type="ECO:0000256" key="7">
    <source>
        <dbReference type="ARBA" id="ARBA00022741"/>
    </source>
</evidence>
<evidence type="ECO:0000256" key="11">
    <source>
        <dbReference type="HAMAP-Rule" id="MF_00244"/>
    </source>
</evidence>
<keyword evidence="8 11" id="KW-0067">ATP-binding</keyword>
<dbReference type="RefSeq" id="WP_007657743.1">
    <property type="nucleotide sequence ID" value="NZ_KQ033913.1"/>
</dbReference>
<evidence type="ECO:0000256" key="10">
    <source>
        <dbReference type="ARBA" id="ARBA00048721"/>
    </source>
</evidence>
<dbReference type="InterPro" id="IPR005248">
    <property type="entry name" value="NadD/NMNAT"/>
</dbReference>
<proteinExistence type="inferred from homology"/>
<comment type="function">
    <text evidence="1 11">Catalyzes the reversible adenylation of nicotinate mononucleotide (NaMN) to nicotinic acid adenine dinucleotide (NaAD).</text>
</comment>
<keyword evidence="5 11" id="KW-0808">Transferase</keyword>
<name>A0A0F5JAW4_9BACT</name>
<evidence type="ECO:0000256" key="2">
    <source>
        <dbReference type="ARBA" id="ARBA00005019"/>
    </source>
</evidence>
<keyword evidence="6 11" id="KW-0548">Nucleotidyltransferase</keyword>
<keyword evidence="9 11" id="KW-0520">NAD</keyword>
<feature type="domain" description="Cytidyltransferase-like" evidence="12">
    <location>
        <begin position="16"/>
        <end position="174"/>
    </location>
</feature>
<dbReference type="HOGENOM" id="CLU_069765_3_3_10"/>